<proteinExistence type="predicted"/>
<name>A0ABT1QTQ6_9GAMM</name>
<organism evidence="1 2">
    <name type="scientific">Tahibacter harae</name>
    <dbReference type="NCBI Taxonomy" id="2963937"/>
    <lineage>
        <taxon>Bacteria</taxon>
        <taxon>Pseudomonadati</taxon>
        <taxon>Pseudomonadota</taxon>
        <taxon>Gammaproteobacteria</taxon>
        <taxon>Lysobacterales</taxon>
        <taxon>Rhodanobacteraceae</taxon>
        <taxon>Tahibacter</taxon>
    </lineage>
</organism>
<reference evidence="1" key="1">
    <citation type="submission" date="2022-07" db="EMBL/GenBank/DDBJ databases">
        <title>Tahibacter sp., a new gammaproteobacterium isolated from the silt sample collected at pig farm.</title>
        <authorList>
            <person name="Chen H."/>
        </authorList>
    </citation>
    <scope>NUCLEOTIDE SEQUENCE</scope>
    <source>
        <strain evidence="1">P2K</strain>
    </source>
</reference>
<evidence type="ECO:0000313" key="2">
    <source>
        <dbReference type="Proteomes" id="UP001165498"/>
    </source>
</evidence>
<dbReference type="EMBL" id="JANFQO010000011">
    <property type="protein sequence ID" value="MCQ4165662.1"/>
    <property type="molecule type" value="Genomic_DNA"/>
</dbReference>
<keyword evidence="2" id="KW-1185">Reference proteome</keyword>
<gene>
    <name evidence="1" type="ORF">NM961_13160</name>
</gene>
<protein>
    <submittedName>
        <fullName evidence="1">YdeI/OmpD-associated family protein</fullName>
    </submittedName>
</protein>
<comment type="caution">
    <text evidence="1">The sequence shown here is derived from an EMBL/GenBank/DDBJ whole genome shotgun (WGS) entry which is preliminary data.</text>
</comment>
<accession>A0ABT1QTQ6</accession>
<dbReference type="Pfam" id="PF13376">
    <property type="entry name" value="OmdA"/>
    <property type="match status" value="1"/>
</dbReference>
<sequence length="190" mass="22048">MDAEYFRTPDEFRRWLQRHHASATELWVGYHKAGTGEPSMTWPQSVDQALCYGWIDGRRQRVDEQRYRIRFTPRKPGSIWSTVNIRRMGELEKAGLVQPAGRAAFAARRAEKTAVYSYEVRREALEPAQRARLDQHPAAAAFFDAQNASYRRACCNWVSGAKQESTRERRLDSLIAHCERGETSPQFTRR</sequence>
<evidence type="ECO:0000313" key="1">
    <source>
        <dbReference type="EMBL" id="MCQ4165662.1"/>
    </source>
</evidence>
<dbReference type="Proteomes" id="UP001165498">
    <property type="component" value="Unassembled WGS sequence"/>
</dbReference>